<gene>
    <name evidence="7" type="ORF">NOCA2310110</name>
</gene>
<dbReference type="SUPFAM" id="SSF56176">
    <property type="entry name" value="FAD-binding/transporter-associated domain-like"/>
    <property type="match status" value="1"/>
</dbReference>
<evidence type="ECO:0000256" key="3">
    <source>
        <dbReference type="ARBA" id="ARBA00022630"/>
    </source>
</evidence>
<dbReference type="EMBL" id="CZKA01000025">
    <property type="protein sequence ID" value="CUR56004.1"/>
    <property type="molecule type" value="Genomic_DNA"/>
</dbReference>
<comment type="similarity">
    <text evidence="2">Belongs to the oxygen-dependent FAD-linked oxidoreductase family.</text>
</comment>
<sequence>MTIELTHEPATSPATHLRGLCGGDLHLPGDPGYDAARLPWNVAVDQRPAAVAFPRTAHEVAQVVRMAAECGLRVAPQSTGHNAGPLAAQGLDDVVVVRTSAMSMAIADPTRGIVRVEGGTLWEPAVDAAAAHGRAVLHGSSPDVGIAGYTLGGGIGWYARKLGLATNSLTAVELVIGDGTIVRADAVTNPELFWAVRGGGGNFGVVTALEFRMYPIETAYAGILLWDLADLEPVLRGWSRWAPGAPDEITTSLRALRMPPMPELPDFLRGRQVVVVDGAVLGSDERGEELLAGLRAMRPEVDTFARVPAKSLVRLHMDPEGGAPFASDSTMLGSFPDGAVDAFLNEVGPDAQTSLLMAELRQLGGALGRKHEGGGALARLDAEFVSFAGAIAATPELGAQGHADAVRLTRALAPYSTGGHYLNFAENVVDAKAAYADTAWLQLNGIRSAVDPHGIFVSNHAVPRLFEKGSVTA</sequence>
<evidence type="ECO:0000313" key="7">
    <source>
        <dbReference type="EMBL" id="CUR56004.1"/>
    </source>
</evidence>
<dbReference type="Gene3D" id="3.30.43.10">
    <property type="entry name" value="Uridine Diphospho-n-acetylenolpyruvylglucosamine Reductase, domain 2"/>
    <property type="match status" value="1"/>
</dbReference>
<dbReference type="InterPro" id="IPR050416">
    <property type="entry name" value="FAD-linked_Oxidoreductase"/>
</dbReference>
<accession>A0A2P2C1Y3</accession>
<dbReference type="PROSITE" id="PS00862">
    <property type="entry name" value="OX2_COVAL_FAD"/>
    <property type="match status" value="1"/>
</dbReference>
<reference evidence="7" key="1">
    <citation type="submission" date="2015-08" db="EMBL/GenBank/DDBJ databases">
        <authorList>
            <person name="Babu N.S."/>
            <person name="Beckwith C.J."/>
            <person name="Beseler K.G."/>
            <person name="Brison A."/>
            <person name="Carone J.V."/>
            <person name="Caskin T.P."/>
            <person name="Diamond M."/>
            <person name="Durham M.E."/>
            <person name="Foxe J.M."/>
            <person name="Go M."/>
            <person name="Henderson B.A."/>
            <person name="Jones I.B."/>
            <person name="McGettigan J.A."/>
            <person name="Micheletti S.J."/>
            <person name="Nasrallah M.E."/>
            <person name="Ortiz D."/>
            <person name="Piller C.R."/>
            <person name="Privatt S.R."/>
            <person name="Schneider S.L."/>
            <person name="Sharp S."/>
            <person name="Smith T.C."/>
            <person name="Stanton J.D."/>
            <person name="Ullery H.E."/>
            <person name="Wilson R.J."/>
            <person name="Serrano M.G."/>
            <person name="Buck G."/>
            <person name="Lee V."/>
            <person name="Wang Y."/>
            <person name="Carvalho R."/>
            <person name="Voegtly L."/>
            <person name="Shi R."/>
            <person name="Duckworth R."/>
            <person name="Johnson A."/>
            <person name="Loviza R."/>
            <person name="Walstead R."/>
            <person name="Shah Z."/>
            <person name="Kiflezghi M."/>
            <person name="Wade K."/>
            <person name="Ball S.L."/>
            <person name="Bradley K.W."/>
            <person name="Asai D.J."/>
            <person name="Bowman C.A."/>
            <person name="Russell D.A."/>
            <person name="Pope W.H."/>
            <person name="Jacobs-Sera D."/>
            <person name="Hendrix R.W."/>
            <person name="Hatfull G.F."/>
        </authorList>
    </citation>
    <scope>NUCLEOTIDE SEQUENCE</scope>
</reference>
<dbReference type="InterPro" id="IPR006093">
    <property type="entry name" value="Oxy_OxRdtase_FAD_BS"/>
</dbReference>
<keyword evidence="3" id="KW-0285">Flavoprotein</keyword>
<dbReference type="InterPro" id="IPR016167">
    <property type="entry name" value="FAD-bd_PCMH_sub1"/>
</dbReference>
<evidence type="ECO:0000256" key="1">
    <source>
        <dbReference type="ARBA" id="ARBA00001974"/>
    </source>
</evidence>
<name>A0A2P2C1Y3_9ZZZZ</name>
<comment type="cofactor">
    <cofactor evidence="1">
        <name>FAD</name>
        <dbReference type="ChEBI" id="CHEBI:57692"/>
    </cofactor>
</comment>
<dbReference type="GO" id="GO:0016491">
    <property type="term" value="F:oxidoreductase activity"/>
    <property type="evidence" value="ECO:0007669"/>
    <property type="project" value="UniProtKB-KW"/>
</dbReference>
<feature type="domain" description="FAD-binding PCMH-type" evidence="6">
    <location>
        <begin position="44"/>
        <end position="216"/>
    </location>
</feature>
<dbReference type="PANTHER" id="PTHR42973">
    <property type="entry name" value="BINDING OXIDOREDUCTASE, PUTATIVE (AFU_ORTHOLOGUE AFUA_1G17690)-RELATED"/>
    <property type="match status" value="1"/>
</dbReference>
<keyword evidence="5" id="KW-0560">Oxidoreductase</keyword>
<evidence type="ECO:0000256" key="5">
    <source>
        <dbReference type="ARBA" id="ARBA00023002"/>
    </source>
</evidence>
<dbReference type="AlphaFoldDB" id="A0A2P2C1Y3"/>
<evidence type="ECO:0000256" key="4">
    <source>
        <dbReference type="ARBA" id="ARBA00022827"/>
    </source>
</evidence>
<dbReference type="Pfam" id="PF01565">
    <property type="entry name" value="FAD_binding_4"/>
    <property type="match status" value="1"/>
</dbReference>
<dbReference type="InterPro" id="IPR036318">
    <property type="entry name" value="FAD-bd_PCMH-like_sf"/>
</dbReference>
<protein>
    <submittedName>
        <fullName evidence="7">FAD linked oxidase domain protein</fullName>
    </submittedName>
</protein>
<evidence type="ECO:0000259" key="6">
    <source>
        <dbReference type="PROSITE" id="PS51387"/>
    </source>
</evidence>
<organism evidence="7">
    <name type="scientific">metagenome</name>
    <dbReference type="NCBI Taxonomy" id="256318"/>
    <lineage>
        <taxon>unclassified sequences</taxon>
        <taxon>metagenomes</taxon>
    </lineage>
</organism>
<dbReference type="InterPro" id="IPR016169">
    <property type="entry name" value="FAD-bd_PCMH_sub2"/>
</dbReference>
<dbReference type="InterPro" id="IPR016166">
    <property type="entry name" value="FAD-bd_PCMH"/>
</dbReference>
<proteinExistence type="inferred from homology"/>
<dbReference type="Gene3D" id="3.40.462.20">
    <property type="match status" value="1"/>
</dbReference>
<evidence type="ECO:0000256" key="2">
    <source>
        <dbReference type="ARBA" id="ARBA00005466"/>
    </source>
</evidence>
<dbReference type="GO" id="GO:0071949">
    <property type="term" value="F:FAD binding"/>
    <property type="evidence" value="ECO:0007669"/>
    <property type="project" value="InterPro"/>
</dbReference>
<keyword evidence="4" id="KW-0274">FAD</keyword>
<dbReference type="Gene3D" id="3.30.465.10">
    <property type="match status" value="1"/>
</dbReference>
<dbReference type="PANTHER" id="PTHR42973:SF39">
    <property type="entry name" value="FAD-BINDING PCMH-TYPE DOMAIN-CONTAINING PROTEIN"/>
    <property type="match status" value="1"/>
</dbReference>
<dbReference type="PROSITE" id="PS51387">
    <property type="entry name" value="FAD_PCMH"/>
    <property type="match status" value="1"/>
</dbReference>
<dbReference type="InterPro" id="IPR006094">
    <property type="entry name" value="Oxid_FAD_bind_N"/>
</dbReference>